<evidence type="ECO:0000313" key="15">
    <source>
        <dbReference type="Proteomes" id="UP001396898"/>
    </source>
</evidence>
<evidence type="ECO:0000256" key="7">
    <source>
        <dbReference type="ARBA" id="ARBA00023008"/>
    </source>
</evidence>
<dbReference type="EC" id="1.10.3.2" evidence="4"/>
<protein>
    <recommendedName>
        <fullName evidence="4">laccase</fullName>
        <ecNumber evidence="4">1.10.3.2</ecNumber>
    </recommendedName>
</protein>
<feature type="signal peptide" evidence="10">
    <location>
        <begin position="1"/>
        <end position="22"/>
    </location>
</feature>
<dbReference type="InterPro" id="IPR008972">
    <property type="entry name" value="Cupredoxin"/>
</dbReference>
<evidence type="ECO:0000259" key="12">
    <source>
        <dbReference type="Pfam" id="PF07731"/>
    </source>
</evidence>
<dbReference type="InterPro" id="IPR001117">
    <property type="entry name" value="Cu-oxidase_2nd"/>
</dbReference>
<dbReference type="EMBL" id="JAQQWI010000010">
    <property type="protein sequence ID" value="KAK8018706.1"/>
    <property type="molecule type" value="Genomic_DNA"/>
</dbReference>
<dbReference type="Gene3D" id="2.60.40.420">
    <property type="entry name" value="Cupredoxins - blue copper proteins"/>
    <property type="match status" value="3"/>
</dbReference>
<proteinExistence type="inferred from homology"/>
<evidence type="ECO:0000256" key="3">
    <source>
        <dbReference type="ARBA" id="ARBA00010609"/>
    </source>
</evidence>
<keyword evidence="9" id="KW-0439">Lignin degradation</keyword>
<dbReference type="InterPro" id="IPR045087">
    <property type="entry name" value="Cu-oxidase_fam"/>
</dbReference>
<comment type="similarity">
    <text evidence="3">Belongs to the multicopper oxidase family.</text>
</comment>
<feature type="domain" description="Plastocyanin-like" evidence="13">
    <location>
        <begin position="87"/>
        <end position="196"/>
    </location>
</feature>
<organism evidence="14 15">
    <name type="scientific">Apiospora marii</name>
    <dbReference type="NCBI Taxonomy" id="335849"/>
    <lineage>
        <taxon>Eukaryota</taxon>
        <taxon>Fungi</taxon>
        <taxon>Dikarya</taxon>
        <taxon>Ascomycota</taxon>
        <taxon>Pezizomycotina</taxon>
        <taxon>Sordariomycetes</taxon>
        <taxon>Xylariomycetidae</taxon>
        <taxon>Amphisphaeriales</taxon>
        <taxon>Apiosporaceae</taxon>
        <taxon>Apiospora</taxon>
    </lineage>
</organism>
<feature type="domain" description="Plastocyanin-like" evidence="12">
    <location>
        <begin position="425"/>
        <end position="552"/>
    </location>
</feature>
<evidence type="ECO:0000256" key="6">
    <source>
        <dbReference type="ARBA" id="ARBA00023002"/>
    </source>
</evidence>
<evidence type="ECO:0000313" key="14">
    <source>
        <dbReference type="EMBL" id="KAK8018706.1"/>
    </source>
</evidence>
<reference evidence="14 15" key="1">
    <citation type="submission" date="2023-01" db="EMBL/GenBank/DDBJ databases">
        <title>Analysis of 21 Apiospora genomes using comparative genomics revels a genus with tremendous synthesis potential of carbohydrate active enzymes and secondary metabolites.</title>
        <authorList>
            <person name="Sorensen T."/>
        </authorList>
    </citation>
    <scope>NUCLEOTIDE SEQUENCE [LARGE SCALE GENOMIC DNA]</scope>
    <source>
        <strain evidence="14 15">CBS 20057</strain>
    </source>
</reference>
<accession>A0ABR1RUS3</accession>
<feature type="chain" id="PRO_5047089867" description="laccase" evidence="10">
    <location>
        <begin position="23"/>
        <end position="591"/>
    </location>
</feature>
<evidence type="ECO:0000256" key="2">
    <source>
        <dbReference type="ARBA" id="ARBA00001935"/>
    </source>
</evidence>
<dbReference type="Proteomes" id="UP001396898">
    <property type="component" value="Unassembled WGS sequence"/>
</dbReference>
<name>A0ABR1RUS3_9PEZI</name>
<sequence length="591" mass="65574">MWSLPSLTGLVSLSLLVNLSAAVPAPALEVSQIETRAASTCNTPDNRACWTDDFNLQTDYETSTPPAGSSPRTFDWEITEQDNYETADGRVLPKVMLINGQFPGPTLQANWGDDIVINVKNSLETNGTSIHWHGIRQLHNNIHDGANGVTECPLAPGKSKTYRWRATQYGTSWYHSHFSAQYGNGIWGPIVINGPSSDNWDIDLGPFPISDSYDQAADELVHVTMTAGAPASNNVLFNGTNVHPDDPTKGQYARVQLQPGKRHLLRLMNPSVENNFHVKLEGHQFNVMATDMVPVNSFTTDSLFMGVGQRYDVMIDANQASGNYWFNITLTFAEQFPDNQLCGTSFNQFPAAVFTYADAAEPEGLPTTQGTPFNDTSCQDSTDFVPIHSRSAPDFVLDPNRDLVVTLDAAPFVWKVNGSAVNVDWNRPVLDYVLEGNTSYPRSENIYVVDEKDVYTYWVIENQNALPHPMHLHGHDFLILGHSPPEGEPTAFRAGGDALNLENPTRRDVTMLPGNGWLVVAFRADNPGNWLFHCHIAWHVSGGLGADFLERAAEQADQISDQDLSEYQQTCREWREYFPDQAPFPKIDSGI</sequence>
<dbReference type="CDD" id="cd13854">
    <property type="entry name" value="CuRO_1_MaLCC_like"/>
    <property type="match status" value="1"/>
</dbReference>
<dbReference type="Pfam" id="PF07732">
    <property type="entry name" value="Cu-oxidase_3"/>
    <property type="match status" value="1"/>
</dbReference>
<keyword evidence="7" id="KW-0186">Copper</keyword>
<dbReference type="InterPro" id="IPR033138">
    <property type="entry name" value="Cu_oxidase_CS"/>
</dbReference>
<keyword evidence="8" id="KW-0325">Glycoprotein</keyword>
<comment type="cofactor">
    <cofactor evidence="2">
        <name>Cu cation</name>
        <dbReference type="ChEBI" id="CHEBI:23378"/>
    </cofactor>
</comment>
<keyword evidence="5" id="KW-0479">Metal-binding</keyword>
<keyword evidence="10" id="KW-0732">Signal</keyword>
<dbReference type="PROSITE" id="PS00080">
    <property type="entry name" value="MULTICOPPER_OXIDASE2"/>
    <property type="match status" value="1"/>
</dbReference>
<comment type="catalytic activity">
    <reaction evidence="1">
        <text>4 hydroquinone + O2 = 4 benzosemiquinone + 2 H2O</text>
        <dbReference type="Rhea" id="RHEA:11276"/>
        <dbReference type="ChEBI" id="CHEBI:15377"/>
        <dbReference type="ChEBI" id="CHEBI:15379"/>
        <dbReference type="ChEBI" id="CHEBI:17594"/>
        <dbReference type="ChEBI" id="CHEBI:17977"/>
        <dbReference type="EC" id="1.10.3.2"/>
    </reaction>
</comment>
<keyword evidence="15" id="KW-1185">Reference proteome</keyword>
<dbReference type="Pfam" id="PF07731">
    <property type="entry name" value="Cu-oxidase_2"/>
    <property type="match status" value="1"/>
</dbReference>
<dbReference type="CDD" id="cd13901">
    <property type="entry name" value="CuRO_3_MaLCC_like"/>
    <property type="match status" value="1"/>
</dbReference>
<comment type="caution">
    <text evidence="14">The sequence shown here is derived from an EMBL/GenBank/DDBJ whole genome shotgun (WGS) entry which is preliminary data.</text>
</comment>
<evidence type="ECO:0000256" key="8">
    <source>
        <dbReference type="ARBA" id="ARBA00023180"/>
    </source>
</evidence>
<feature type="domain" description="Plastocyanin-like" evidence="11">
    <location>
        <begin position="207"/>
        <end position="333"/>
    </location>
</feature>
<dbReference type="InterPro" id="IPR002355">
    <property type="entry name" value="Cu_oxidase_Cu_BS"/>
</dbReference>
<dbReference type="InterPro" id="IPR011706">
    <property type="entry name" value="Cu-oxidase_C"/>
</dbReference>
<dbReference type="SUPFAM" id="SSF49503">
    <property type="entry name" value="Cupredoxins"/>
    <property type="match status" value="3"/>
</dbReference>
<evidence type="ECO:0000259" key="11">
    <source>
        <dbReference type="Pfam" id="PF00394"/>
    </source>
</evidence>
<dbReference type="Pfam" id="PF00394">
    <property type="entry name" value="Cu-oxidase"/>
    <property type="match status" value="1"/>
</dbReference>
<evidence type="ECO:0000256" key="10">
    <source>
        <dbReference type="SAM" id="SignalP"/>
    </source>
</evidence>
<keyword evidence="6" id="KW-0560">Oxidoreductase</keyword>
<dbReference type="PANTHER" id="PTHR11709">
    <property type="entry name" value="MULTI-COPPER OXIDASE"/>
    <property type="match status" value="1"/>
</dbReference>
<evidence type="ECO:0000256" key="5">
    <source>
        <dbReference type="ARBA" id="ARBA00022723"/>
    </source>
</evidence>
<evidence type="ECO:0000256" key="9">
    <source>
        <dbReference type="ARBA" id="ARBA00023185"/>
    </source>
</evidence>
<evidence type="ECO:0000256" key="1">
    <source>
        <dbReference type="ARBA" id="ARBA00000349"/>
    </source>
</evidence>
<dbReference type="InterPro" id="IPR011707">
    <property type="entry name" value="Cu-oxidase-like_N"/>
</dbReference>
<dbReference type="PROSITE" id="PS00079">
    <property type="entry name" value="MULTICOPPER_OXIDASE1"/>
    <property type="match status" value="1"/>
</dbReference>
<evidence type="ECO:0000259" key="13">
    <source>
        <dbReference type="Pfam" id="PF07732"/>
    </source>
</evidence>
<evidence type="ECO:0000256" key="4">
    <source>
        <dbReference type="ARBA" id="ARBA00012297"/>
    </source>
</evidence>
<gene>
    <name evidence="14" type="ORF">PG991_007896</name>
</gene>
<dbReference type="PANTHER" id="PTHR11709:SF87">
    <property type="entry name" value="LACCASE"/>
    <property type="match status" value="1"/>
</dbReference>